<sequence>MRSGTHLAIDLLLNNFPDLAKKPLYVDADQLFRSQVNREQYINSGLQIGRCVVKTHFPQAAPENMRATIEKLVTESHVILLRRPVEQTLRSTQSWGLVNDVDLYKEKVDEFFDYWSGVSNDVLEINFDELTDREKFPTIVQNISRLTGLKATAKTRYPVNPKKIVTMITTKLATRMFGKRAPIINTGIRSGMTQH</sequence>
<evidence type="ECO:0000313" key="2">
    <source>
        <dbReference type="Proteomes" id="UP000188219"/>
    </source>
</evidence>
<gene>
    <name evidence="1" type="ORF">Mag101_00505</name>
</gene>
<reference evidence="1" key="1">
    <citation type="submission" date="2017-02" db="EMBL/GenBank/DDBJ databases">
        <title>Genome of Microbulbifer agarilyticus GP101.</title>
        <authorList>
            <person name="Jung J."/>
            <person name="Bae S.S."/>
            <person name="Baek K."/>
        </authorList>
    </citation>
    <scope>NUCLEOTIDE SEQUENCE [LARGE SCALE GENOMIC DNA]</scope>
    <source>
        <strain evidence="1">GP101</strain>
    </source>
</reference>
<proteinExistence type="predicted"/>
<evidence type="ECO:0000313" key="1">
    <source>
        <dbReference type="EMBL" id="AQQ66297.1"/>
    </source>
</evidence>
<accession>A0A1Q2M1Z8</accession>
<organism evidence="1 2">
    <name type="scientific">Microbulbifer agarilyticus</name>
    <dbReference type="NCBI Taxonomy" id="260552"/>
    <lineage>
        <taxon>Bacteria</taxon>
        <taxon>Pseudomonadati</taxon>
        <taxon>Pseudomonadota</taxon>
        <taxon>Gammaproteobacteria</taxon>
        <taxon>Cellvibrionales</taxon>
        <taxon>Microbulbiferaceae</taxon>
        <taxon>Microbulbifer</taxon>
    </lineage>
</organism>
<name>A0A1Q2M1Z8_9GAMM</name>
<evidence type="ECO:0008006" key="3">
    <source>
        <dbReference type="Google" id="ProtNLM"/>
    </source>
</evidence>
<dbReference type="AlphaFoldDB" id="A0A1Q2M1Z8"/>
<dbReference type="KEGG" id="maga:Mag101_00505"/>
<dbReference type="Proteomes" id="UP000188219">
    <property type="component" value="Chromosome"/>
</dbReference>
<protein>
    <recommendedName>
        <fullName evidence="3">Sulfotransferase family protein</fullName>
    </recommendedName>
</protein>
<dbReference type="EMBL" id="CP019650">
    <property type="protein sequence ID" value="AQQ66297.1"/>
    <property type="molecule type" value="Genomic_DNA"/>
</dbReference>
<keyword evidence="2" id="KW-1185">Reference proteome</keyword>
<dbReference type="STRING" id="260552.Mag101_00505"/>